<reference evidence="4 5" key="1">
    <citation type="submission" date="2018-03" db="EMBL/GenBank/DDBJ databases">
        <title>Cereibacter changlensis.</title>
        <authorList>
            <person name="Meyer T.E."/>
            <person name="Miller S."/>
            <person name="Lodha T."/>
            <person name="Gandham S."/>
            <person name="Chintalapati S."/>
            <person name="Chintalapati V.R."/>
        </authorList>
    </citation>
    <scope>NUCLEOTIDE SEQUENCE [LARGE SCALE GENOMIC DNA]</scope>
    <source>
        <strain evidence="4 5">JA139</strain>
    </source>
</reference>
<dbReference type="EMBL" id="PZKG01000222">
    <property type="protein sequence ID" value="PTE19579.1"/>
    <property type="molecule type" value="Genomic_DNA"/>
</dbReference>
<evidence type="ECO:0000256" key="1">
    <source>
        <dbReference type="ARBA" id="ARBA00022729"/>
    </source>
</evidence>
<dbReference type="AlphaFoldDB" id="A0A2T4JNT7"/>
<dbReference type="InterPro" id="IPR001638">
    <property type="entry name" value="Solute-binding_3/MltF_N"/>
</dbReference>
<sequence length="270" mass="29630">MLSKFRSGVSALALPALLAGAALATPAAAQETSRLIEVTKSGTLRVCQYPMYYSISFRNPTTGEIEGIDADLSKELAKELGVELEIVESSFGTFIADIQASKCDIGMFGIGATLQRAQAVEFSKPYLRTSIYGIARKDGKVATWSDIDKPGVRAVTTLGSYVEPFMRDYLKQATLEAISPPATREGELMTNRADVVMSDYPTAIKVQSEFDWAVIIKPDEPLRVTPYSYVVPQGDQIWLNYVNLFVDTIKLDGRLDFYAEKNGLTEIVAD</sequence>
<keyword evidence="1 2" id="KW-0732">Signal</keyword>
<protein>
    <submittedName>
        <fullName evidence="4">Amino acid ABC transporter substrate-binding protein</fullName>
    </submittedName>
</protein>
<dbReference type="PANTHER" id="PTHR35936:SF17">
    <property type="entry name" value="ARGININE-BINDING EXTRACELLULAR PROTEIN ARTP"/>
    <property type="match status" value="1"/>
</dbReference>
<evidence type="ECO:0000313" key="4">
    <source>
        <dbReference type="EMBL" id="PTE19579.1"/>
    </source>
</evidence>
<feature type="domain" description="Solute-binding protein family 3/N-terminal" evidence="3">
    <location>
        <begin position="43"/>
        <end position="266"/>
    </location>
</feature>
<evidence type="ECO:0000256" key="2">
    <source>
        <dbReference type="SAM" id="SignalP"/>
    </source>
</evidence>
<feature type="signal peptide" evidence="2">
    <location>
        <begin position="1"/>
        <end position="24"/>
    </location>
</feature>
<proteinExistence type="predicted"/>
<dbReference type="PANTHER" id="PTHR35936">
    <property type="entry name" value="MEMBRANE-BOUND LYTIC MUREIN TRANSGLYCOSYLASE F"/>
    <property type="match status" value="1"/>
</dbReference>
<evidence type="ECO:0000259" key="3">
    <source>
        <dbReference type="SMART" id="SM00062"/>
    </source>
</evidence>
<dbReference type="RefSeq" id="WP_107665911.1">
    <property type="nucleotide sequence ID" value="NZ_PZKG01000222.1"/>
</dbReference>
<dbReference type="Proteomes" id="UP000241010">
    <property type="component" value="Unassembled WGS sequence"/>
</dbReference>
<dbReference type="Pfam" id="PF00497">
    <property type="entry name" value="SBP_bac_3"/>
    <property type="match status" value="1"/>
</dbReference>
<gene>
    <name evidence="4" type="ORF">C5F48_22145</name>
</gene>
<evidence type="ECO:0000313" key="5">
    <source>
        <dbReference type="Proteomes" id="UP000241010"/>
    </source>
</evidence>
<dbReference type="SUPFAM" id="SSF53850">
    <property type="entry name" value="Periplasmic binding protein-like II"/>
    <property type="match status" value="1"/>
</dbReference>
<feature type="chain" id="PRO_5015575567" evidence="2">
    <location>
        <begin position="25"/>
        <end position="270"/>
    </location>
</feature>
<dbReference type="Gene3D" id="3.40.190.10">
    <property type="entry name" value="Periplasmic binding protein-like II"/>
    <property type="match status" value="2"/>
</dbReference>
<dbReference type="OrthoDB" id="9791339at2"/>
<dbReference type="SMART" id="SM00062">
    <property type="entry name" value="PBPb"/>
    <property type="match status" value="1"/>
</dbReference>
<accession>A0A2T4JNT7</accession>
<keyword evidence="5" id="KW-1185">Reference proteome</keyword>
<comment type="caution">
    <text evidence="4">The sequence shown here is derived from an EMBL/GenBank/DDBJ whole genome shotgun (WGS) entry which is preliminary data.</text>
</comment>
<name>A0A2T4JNT7_9RHOB</name>
<organism evidence="4 5">
    <name type="scientific">Cereibacter changlensis JA139</name>
    <dbReference type="NCBI Taxonomy" id="1188249"/>
    <lineage>
        <taxon>Bacteria</taxon>
        <taxon>Pseudomonadati</taxon>
        <taxon>Pseudomonadota</taxon>
        <taxon>Alphaproteobacteria</taxon>
        <taxon>Rhodobacterales</taxon>
        <taxon>Paracoccaceae</taxon>
        <taxon>Cereibacter</taxon>
    </lineage>
</organism>